<comment type="caution">
    <text evidence="4">The sequence shown here is derived from an EMBL/GenBank/DDBJ whole genome shotgun (WGS) entry which is preliminary data.</text>
</comment>
<keyword evidence="5" id="KW-1185">Reference proteome</keyword>
<sequence>MSPDFKSHYRTLFTEATDQLRAQNQVLKKAVIEEQAKSSQISDVLKSKDQSLRKADQENDSLTFRNQQLTKRLTLLQEDLDVIQNKGKKSKVKQESVSADGIIDGNDVFTEELQAKIKENARLHAQLADTEQMYRTQLAEMEGKLDDVQKDLQKKQDSQQVTQIAASERVDQLEAELVAKELSHQRLLKELSLAKEELDRLQQQIMATTETSKIPTTNQAQESTSQNEVQDVSLPDQIDSRDTSCSAMEQLFQAQQSGPPPLSPATDQNKLKSDLNINCNQLSRDVRVSAKILVQTFDVLIQEMCDAFVKFLQGFMTRVNLHPSNSGLKQRLLEQLSSGLSVWHSLSTSYHQVAMGAASETFVALETLSGLPSVSQNVTYCSASLRKLLPAMIHWLHDGRINVDISSPDKKTEKHGLQKIPILWGKYTPPTLAVPSLTIENQFLFCRNKIFSIMMDRMATHAGFREIAQV</sequence>
<dbReference type="Proteomes" id="UP001497623">
    <property type="component" value="Unassembled WGS sequence"/>
</dbReference>
<reference evidence="4 5" key="1">
    <citation type="submission" date="2024-05" db="EMBL/GenBank/DDBJ databases">
        <authorList>
            <person name="Wallberg A."/>
        </authorList>
    </citation>
    <scope>NUCLEOTIDE SEQUENCE [LARGE SCALE GENOMIC DNA]</scope>
</reference>
<feature type="domain" description="Protein phosphatase 1 regulatory subunit 21 N-terminal" evidence="3">
    <location>
        <begin position="16"/>
        <end position="113"/>
    </location>
</feature>
<dbReference type="GO" id="GO:0016020">
    <property type="term" value="C:membrane"/>
    <property type="evidence" value="ECO:0007669"/>
    <property type="project" value="TreeGrafter"/>
</dbReference>
<dbReference type="SMART" id="SM01254">
    <property type="entry name" value="KLRAQ"/>
    <property type="match status" value="1"/>
</dbReference>
<feature type="coiled-coil region" evidence="1">
    <location>
        <begin position="52"/>
        <end position="86"/>
    </location>
</feature>
<evidence type="ECO:0000259" key="3">
    <source>
        <dbReference type="SMART" id="SM01254"/>
    </source>
</evidence>
<feature type="region of interest" description="Disordered" evidence="2">
    <location>
        <begin position="209"/>
        <end position="240"/>
    </location>
</feature>
<organism evidence="4 5">
    <name type="scientific">Meganyctiphanes norvegica</name>
    <name type="common">Northern krill</name>
    <name type="synonym">Thysanopoda norvegica</name>
    <dbReference type="NCBI Taxonomy" id="48144"/>
    <lineage>
        <taxon>Eukaryota</taxon>
        <taxon>Metazoa</taxon>
        <taxon>Ecdysozoa</taxon>
        <taxon>Arthropoda</taxon>
        <taxon>Crustacea</taxon>
        <taxon>Multicrustacea</taxon>
        <taxon>Malacostraca</taxon>
        <taxon>Eumalacostraca</taxon>
        <taxon>Eucarida</taxon>
        <taxon>Euphausiacea</taxon>
        <taxon>Euphausiidae</taxon>
        <taxon>Meganyctiphanes</taxon>
    </lineage>
</organism>
<dbReference type="InterPro" id="IPR040024">
    <property type="entry name" value="PPP1R21"/>
</dbReference>
<keyword evidence="1" id="KW-0175">Coiled coil</keyword>
<proteinExistence type="predicted"/>
<accession>A0AAV2QYE9</accession>
<gene>
    <name evidence="4" type="ORF">MNOR_LOCUS17005</name>
</gene>
<evidence type="ECO:0000313" key="4">
    <source>
        <dbReference type="EMBL" id="CAL4101424.1"/>
    </source>
</evidence>
<dbReference type="EMBL" id="CAXKWB010011449">
    <property type="protein sequence ID" value="CAL4101424.1"/>
    <property type="molecule type" value="Genomic_DNA"/>
</dbReference>
<dbReference type="AlphaFoldDB" id="A0AAV2QYE9"/>
<evidence type="ECO:0000256" key="1">
    <source>
        <dbReference type="SAM" id="Coils"/>
    </source>
</evidence>
<evidence type="ECO:0000313" key="5">
    <source>
        <dbReference type="Proteomes" id="UP001497623"/>
    </source>
</evidence>
<dbReference type="PANTHER" id="PTHR21448">
    <property type="entry name" value="SMOOTH MUSCLE MYOSIN HEAVY CHAIN-RELATED"/>
    <property type="match status" value="1"/>
</dbReference>
<dbReference type="InterPro" id="IPR019343">
    <property type="entry name" value="PPP1R21_N"/>
</dbReference>
<protein>
    <recommendedName>
        <fullName evidence="3">Protein phosphatase 1 regulatory subunit 21 N-terminal domain-containing protein</fullName>
    </recommendedName>
</protein>
<dbReference type="PANTHER" id="PTHR21448:SF0">
    <property type="entry name" value="PROTEIN PHOSPHATASE 1 REGULATORY SUBUNIT 21"/>
    <property type="match status" value="1"/>
</dbReference>
<feature type="compositionally biased region" description="Polar residues" evidence="2">
    <location>
        <begin position="209"/>
        <end position="230"/>
    </location>
</feature>
<dbReference type="Pfam" id="PF10205">
    <property type="entry name" value="KLRAQ"/>
    <property type="match status" value="1"/>
</dbReference>
<feature type="non-terminal residue" evidence="4">
    <location>
        <position position="470"/>
    </location>
</feature>
<name>A0AAV2QYE9_MEGNR</name>
<evidence type="ECO:0000256" key="2">
    <source>
        <dbReference type="SAM" id="MobiDB-lite"/>
    </source>
</evidence>
<dbReference type="GO" id="GO:0005769">
    <property type="term" value="C:early endosome"/>
    <property type="evidence" value="ECO:0007669"/>
    <property type="project" value="TreeGrafter"/>
</dbReference>